<evidence type="ECO:0000256" key="5">
    <source>
        <dbReference type="ARBA" id="ARBA00023122"/>
    </source>
</evidence>
<dbReference type="SUPFAM" id="SSF54631">
    <property type="entry name" value="CBS-domain pair"/>
    <property type="match status" value="1"/>
</dbReference>
<feature type="domain" description="CNNM transmembrane" evidence="11">
    <location>
        <begin position="1"/>
        <end position="191"/>
    </location>
</feature>
<dbReference type="STRING" id="1121898.GCA_000422725_01745"/>
<dbReference type="Pfam" id="PF00571">
    <property type="entry name" value="CBS"/>
    <property type="match status" value="2"/>
</dbReference>
<keyword evidence="2 8" id="KW-0812">Transmembrane</keyword>
<dbReference type="PROSITE" id="PS51371">
    <property type="entry name" value="CBS"/>
    <property type="match status" value="1"/>
</dbReference>
<evidence type="ECO:0000256" key="4">
    <source>
        <dbReference type="ARBA" id="ARBA00022989"/>
    </source>
</evidence>
<dbReference type="InterPro" id="IPR046342">
    <property type="entry name" value="CBS_dom_sf"/>
</dbReference>
<evidence type="ECO:0000256" key="1">
    <source>
        <dbReference type="ARBA" id="ARBA00004141"/>
    </source>
</evidence>
<dbReference type="InterPro" id="IPR000644">
    <property type="entry name" value="CBS_dom"/>
</dbReference>
<dbReference type="PANTHER" id="PTHR22777:SF17">
    <property type="entry name" value="UPF0053 PROTEIN SLL0260"/>
    <property type="match status" value="1"/>
</dbReference>
<dbReference type="Proteomes" id="UP000030111">
    <property type="component" value="Unassembled WGS sequence"/>
</dbReference>
<dbReference type="AlphaFoldDB" id="A0A0A2N0Y5"/>
<dbReference type="eggNOG" id="COG1253">
    <property type="taxonomic scope" value="Bacteria"/>
</dbReference>
<feature type="domain" description="CBS" evidence="10">
    <location>
        <begin position="273"/>
        <end position="330"/>
    </location>
</feature>
<dbReference type="EMBL" id="JRLY01000002">
    <property type="protein sequence ID" value="KGO94115.1"/>
    <property type="molecule type" value="Genomic_DNA"/>
</dbReference>
<evidence type="ECO:0000256" key="6">
    <source>
        <dbReference type="ARBA" id="ARBA00023136"/>
    </source>
</evidence>
<dbReference type="PANTHER" id="PTHR22777">
    <property type="entry name" value="HEMOLYSIN-RELATED"/>
    <property type="match status" value="1"/>
</dbReference>
<dbReference type="GO" id="GO:0005886">
    <property type="term" value="C:plasma membrane"/>
    <property type="evidence" value="ECO:0007669"/>
    <property type="project" value="TreeGrafter"/>
</dbReference>
<feature type="transmembrane region" description="Helical" evidence="9">
    <location>
        <begin position="116"/>
        <end position="140"/>
    </location>
</feature>
<dbReference type="Gene3D" id="3.10.580.10">
    <property type="entry name" value="CBS-domain"/>
    <property type="match status" value="1"/>
</dbReference>
<dbReference type="InterPro" id="IPR036318">
    <property type="entry name" value="FAD-bd_PCMH-like_sf"/>
</dbReference>
<proteinExistence type="predicted"/>
<evidence type="ECO:0000259" key="11">
    <source>
        <dbReference type="PROSITE" id="PS51846"/>
    </source>
</evidence>
<evidence type="ECO:0000313" key="12">
    <source>
        <dbReference type="EMBL" id="KGO94115.1"/>
    </source>
</evidence>
<dbReference type="CDD" id="cd04590">
    <property type="entry name" value="CBS_pair_CorC_HlyC_assoc"/>
    <property type="match status" value="1"/>
</dbReference>
<evidence type="ECO:0000313" key="13">
    <source>
        <dbReference type="Proteomes" id="UP000030111"/>
    </source>
</evidence>
<evidence type="ECO:0000256" key="9">
    <source>
        <dbReference type="SAM" id="Phobius"/>
    </source>
</evidence>
<comment type="subcellular location">
    <subcellularLocation>
        <location evidence="1">Membrane</location>
        <topology evidence="1">Multi-pass membrane protein</topology>
    </subcellularLocation>
</comment>
<reference evidence="12 13" key="1">
    <citation type="submission" date="2013-09" db="EMBL/GenBank/DDBJ databases">
        <authorList>
            <person name="Zeng Z."/>
            <person name="Chen C."/>
        </authorList>
    </citation>
    <scope>NUCLEOTIDE SEQUENCE [LARGE SCALE GENOMIC DNA]</scope>
    <source>
        <strain evidence="12 13">WB 4.1-42</strain>
    </source>
</reference>
<evidence type="ECO:0000259" key="10">
    <source>
        <dbReference type="PROSITE" id="PS51371"/>
    </source>
</evidence>
<protein>
    <submittedName>
        <fullName evidence="12">Hemolysin</fullName>
    </submittedName>
</protein>
<dbReference type="InterPro" id="IPR016169">
    <property type="entry name" value="FAD-bd_PCMH_sub2"/>
</dbReference>
<evidence type="ECO:0000256" key="8">
    <source>
        <dbReference type="PROSITE-ProRule" id="PRU01193"/>
    </source>
</evidence>
<feature type="transmembrane region" description="Helical" evidence="9">
    <location>
        <begin position="91"/>
        <end position="110"/>
    </location>
</feature>
<keyword evidence="3" id="KW-0677">Repeat</keyword>
<name>A0A0A2N0Y5_9FLAO</name>
<keyword evidence="4 8" id="KW-1133">Transmembrane helix</keyword>
<organism evidence="12 13">
    <name type="scientific">Flavobacterium subsaxonicum WB 4.1-42 = DSM 21790</name>
    <dbReference type="NCBI Taxonomy" id="1121898"/>
    <lineage>
        <taxon>Bacteria</taxon>
        <taxon>Pseudomonadati</taxon>
        <taxon>Bacteroidota</taxon>
        <taxon>Flavobacteriia</taxon>
        <taxon>Flavobacteriales</taxon>
        <taxon>Flavobacteriaceae</taxon>
        <taxon>Flavobacterium</taxon>
    </lineage>
</organism>
<keyword evidence="13" id="KW-1185">Reference proteome</keyword>
<dbReference type="InterPro" id="IPR002550">
    <property type="entry name" value="CNNM"/>
</dbReference>
<dbReference type="OrthoDB" id="9798188at2"/>
<feature type="transmembrane region" description="Helical" evidence="9">
    <location>
        <begin position="55"/>
        <end position="79"/>
    </location>
</feature>
<dbReference type="RefSeq" id="WP_026990602.1">
    <property type="nucleotide sequence ID" value="NZ_AUGP01000017.1"/>
</dbReference>
<gene>
    <name evidence="12" type="ORF">Q766_04065</name>
</gene>
<evidence type="ECO:0000256" key="3">
    <source>
        <dbReference type="ARBA" id="ARBA00022737"/>
    </source>
</evidence>
<dbReference type="Pfam" id="PF03471">
    <property type="entry name" value="CorC_HlyC"/>
    <property type="match status" value="1"/>
</dbReference>
<dbReference type="PROSITE" id="PS51846">
    <property type="entry name" value="CNNM"/>
    <property type="match status" value="1"/>
</dbReference>
<comment type="caution">
    <text evidence="12">The sequence shown here is derived from an EMBL/GenBank/DDBJ whole genome shotgun (WGS) entry which is preliminary data.</text>
</comment>
<accession>A0A0A2N0Y5</accession>
<keyword evidence="5 7" id="KW-0129">CBS domain</keyword>
<sequence>MEAAIIIGCLLFSAFFSGMEIAYVSSNKVYLGVEKKQLTLISKILTRLTENPTQFVTSMLVGNSIALVIYGYYMGNAVLRWFGLPDSGMLMVYQLLIQIAVTTGIILLTAEFVPKVFFQVYANTLIKALAIPAYIFYVLFNRVSKVVMAVSDFILVRLLHTKADIKQVNFSRGELGTYITEQLTGANDQEEVDSEIQIFQNALEFSGLKARDIMTPRTELAAVELNDPVAELKQLFIDTDYSKIVVYRENIDDIIGYIHSFELFKKPQTIQQVMVGIEYVPETIYIKELLGLLTRRRKSMAVVLDEYGGTSGIITVEDIIEELFGEIEDEHDDAEELTEEQLPDGSYLFSARLDVEYVNEQYGLNIAETDSYATLGGFIVHHAKEIPQAGEQLEMAGFTVIIEQSSGKKIELIKLIPLKNK</sequence>
<evidence type="ECO:0000256" key="2">
    <source>
        <dbReference type="ARBA" id="ARBA00022692"/>
    </source>
</evidence>
<evidence type="ECO:0000256" key="7">
    <source>
        <dbReference type="PROSITE-ProRule" id="PRU00703"/>
    </source>
</evidence>
<dbReference type="InterPro" id="IPR005170">
    <property type="entry name" value="Transptr-assoc_dom"/>
</dbReference>
<dbReference type="InterPro" id="IPR044751">
    <property type="entry name" value="Ion_transp-like_CBS"/>
</dbReference>
<keyword evidence="6 8" id="KW-0472">Membrane</keyword>
<dbReference type="GO" id="GO:0050660">
    <property type="term" value="F:flavin adenine dinucleotide binding"/>
    <property type="evidence" value="ECO:0007669"/>
    <property type="project" value="InterPro"/>
</dbReference>
<dbReference type="Pfam" id="PF01595">
    <property type="entry name" value="CNNM"/>
    <property type="match status" value="1"/>
</dbReference>
<dbReference type="SMART" id="SM01091">
    <property type="entry name" value="CorC_HlyC"/>
    <property type="match status" value="1"/>
</dbReference>
<dbReference type="Gene3D" id="3.30.465.10">
    <property type="match status" value="1"/>
</dbReference>
<dbReference type="SUPFAM" id="SSF56176">
    <property type="entry name" value="FAD-binding/transporter-associated domain-like"/>
    <property type="match status" value="1"/>
</dbReference>